<dbReference type="AlphaFoldDB" id="F3QPE9"/>
<dbReference type="eggNOG" id="ENOG502ZTRQ">
    <property type="taxonomic scope" value="Bacteria"/>
</dbReference>
<protein>
    <submittedName>
        <fullName evidence="1">Uncharacterized protein</fullName>
    </submittedName>
</protein>
<comment type="caution">
    <text evidence="1">The sequence shown here is derived from an EMBL/GenBank/DDBJ whole genome shotgun (WGS) entry which is preliminary data.</text>
</comment>
<dbReference type="RefSeq" id="WP_008623962.1">
    <property type="nucleotide sequence ID" value="NZ_GL883805.1"/>
</dbReference>
<reference evidence="1 2" key="1">
    <citation type="submission" date="2011-02" db="EMBL/GenBank/DDBJ databases">
        <authorList>
            <person name="Weinstock G."/>
            <person name="Sodergren E."/>
            <person name="Clifton S."/>
            <person name="Fulton L."/>
            <person name="Fulton B."/>
            <person name="Courtney L."/>
            <person name="Fronick C."/>
            <person name="Harrison M."/>
            <person name="Strong C."/>
            <person name="Farmer C."/>
            <person name="Delahaunty K."/>
            <person name="Markovic C."/>
            <person name="Hall O."/>
            <person name="Minx P."/>
            <person name="Tomlinson C."/>
            <person name="Mitreva M."/>
            <person name="Hou S."/>
            <person name="Chen J."/>
            <person name="Wollam A."/>
            <person name="Pepin K.H."/>
            <person name="Johnson M."/>
            <person name="Bhonagiri V."/>
            <person name="Zhang X."/>
            <person name="Suruliraj S."/>
            <person name="Warren W."/>
            <person name="Chinwalla A."/>
            <person name="Mardis E.R."/>
            <person name="Wilson R.K."/>
        </authorList>
    </citation>
    <scope>NUCLEOTIDE SEQUENCE [LARGE SCALE GENOMIC DNA]</scope>
    <source>
        <strain evidence="1 2">YIT 11841</strain>
    </source>
</reference>
<dbReference type="HOGENOM" id="CLU_193769_0_0_10"/>
<dbReference type="STRING" id="762982.HMPREF9442_00036"/>
<dbReference type="Proteomes" id="UP000005546">
    <property type="component" value="Unassembled WGS sequence"/>
</dbReference>
<evidence type="ECO:0000313" key="2">
    <source>
        <dbReference type="Proteomes" id="UP000005546"/>
    </source>
</evidence>
<gene>
    <name evidence="1" type="ORF">HMPREF9442_00036</name>
</gene>
<keyword evidence="2" id="KW-1185">Reference proteome</keyword>
<sequence>MTTMELNAELFRQLSIIAEDESLMRKAVKAVTRLAKQKETEETEYIGKEEILKGIDAGLKEVKLTREGKLAPKLARDFLNEL</sequence>
<dbReference type="GeneID" id="98396405"/>
<dbReference type="OrthoDB" id="1082726at2"/>
<organism evidence="1 2">
    <name type="scientific">Paraprevotella xylaniphila YIT 11841</name>
    <dbReference type="NCBI Taxonomy" id="762982"/>
    <lineage>
        <taxon>Bacteria</taxon>
        <taxon>Pseudomonadati</taxon>
        <taxon>Bacteroidota</taxon>
        <taxon>Bacteroidia</taxon>
        <taxon>Bacteroidales</taxon>
        <taxon>Prevotellaceae</taxon>
        <taxon>Paraprevotella</taxon>
    </lineage>
</organism>
<name>F3QPE9_9BACT</name>
<dbReference type="EMBL" id="AFBR01000001">
    <property type="protein sequence ID" value="EGG58143.1"/>
    <property type="molecule type" value="Genomic_DNA"/>
</dbReference>
<proteinExistence type="predicted"/>
<evidence type="ECO:0000313" key="1">
    <source>
        <dbReference type="EMBL" id="EGG58143.1"/>
    </source>
</evidence>
<accession>F3QPE9</accession>